<reference evidence="2" key="1">
    <citation type="submission" date="2022-11" db="UniProtKB">
        <authorList>
            <consortium name="WormBaseParasite"/>
        </authorList>
    </citation>
    <scope>IDENTIFICATION</scope>
</reference>
<proteinExistence type="predicted"/>
<dbReference type="Proteomes" id="UP000887576">
    <property type="component" value="Unplaced"/>
</dbReference>
<organism evidence="1 2">
    <name type="scientific">Panagrolaimus sp. JU765</name>
    <dbReference type="NCBI Taxonomy" id="591449"/>
    <lineage>
        <taxon>Eukaryota</taxon>
        <taxon>Metazoa</taxon>
        <taxon>Ecdysozoa</taxon>
        <taxon>Nematoda</taxon>
        <taxon>Chromadorea</taxon>
        <taxon>Rhabditida</taxon>
        <taxon>Tylenchina</taxon>
        <taxon>Panagrolaimomorpha</taxon>
        <taxon>Panagrolaimoidea</taxon>
        <taxon>Panagrolaimidae</taxon>
        <taxon>Panagrolaimus</taxon>
    </lineage>
</organism>
<evidence type="ECO:0000313" key="1">
    <source>
        <dbReference type="Proteomes" id="UP000887576"/>
    </source>
</evidence>
<name>A0AC34QNI1_9BILA</name>
<dbReference type="WBParaSite" id="JU765_v2.g17889.t1">
    <property type="protein sequence ID" value="JU765_v2.g17889.t1"/>
    <property type="gene ID" value="JU765_v2.g17889"/>
</dbReference>
<evidence type="ECO:0000313" key="2">
    <source>
        <dbReference type="WBParaSite" id="JU765_v2.g17889.t1"/>
    </source>
</evidence>
<protein>
    <submittedName>
        <fullName evidence="2">Uncharacterized protein</fullName>
    </submittedName>
</protein>
<accession>A0AC34QNI1</accession>
<sequence>MTTAQELLVCRVPVVLASISIFGGKDASRVVAASIHTTSQLFNIIIATLLFVHCLETIRIIGIKMRIFSEWPSESVPKIPVPLFPNPTCRLLPPKLRTRSLSNSRIWRLVSRK</sequence>